<organism evidence="2 3">
    <name type="scientific">Mycolicibacterium arenosum</name>
    <dbReference type="NCBI Taxonomy" id="2952157"/>
    <lineage>
        <taxon>Bacteria</taxon>
        <taxon>Bacillati</taxon>
        <taxon>Actinomycetota</taxon>
        <taxon>Actinomycetes</taxon>
        <taxon>Mycobacteriales</taxon>
        <taxon>Mycobacteriaceae</taxon>
        <taxon>Mycolicibacterium</taxon>
    </lineage>
</organism>
<dbReference type="InterPro" id="IPR036291">
    <property type="entry name" value="NAD(P)-bd_dom_sf"/>
</dbReference>
<protein>
    <submittedName>
        <fullName evidence="2">NAD-dependent epimerase/dehydratase family protein</fullName>
    </submittedName>
</protein>
<evidence type="ECO:0000313" key="3">
    <source>
        <dbReference type="Proteomes" id="UP001651690"/>
    </source>
</evidence>
<feature type="domain" description="NAD-dependent epimerase/dehydratase" evidence="1">
    <location>
        <begin position="13"/>
        <end position="229"/>
    </location>
</feature>
<evidence type="ECO:0000259" key="1">
    <source>
        <dbReference type="Pfam" id="PF01370"/>
    </source>
</evidence>
<reference evidence="2 3" key="1">
    <citation type="submission" date="2022-06" db="EMBL/GenBank/DDBJ databases">
        <title>Mycolicibacterium sp. CAU 1645 isolated from seawater.</title>
        <authorList>
            <person name="Kim W."/>
        </authorList>
    </citation>
    <scope>NUCLEOTIDE SEQUENCE [LARGE SCALE GENOMIC DNA]</scope>
    <source>
        <strain evidence="2 3">CAU 1645</strain>
    </source>
</reference>
<dbReference type="Pfam" id="PF01370">
    <property type="entry name" value="Epimerase"/>
    <property type="match status" value="1"/>
</dbReference>
<dbReference type="SUPFAM" id="SSF51735">
    <property type="entry name" value="NAD(P)-binding Rossmann-fold domains"/>
    <property type="match status" value="1"/>
</dbReference>
<dbReference type="PANTHER" id="PTHR43245">
    <property type="entry name" value="BIFUNCTIONAL POLYMYXIN RESISTANCE PROTEIN ARNA"/>
    <property type="match status" value="1"/>
</dbReference>
<gene>
    <name evidence="2" type="ORF">NM203_06305</name>
</gene>
<keyword evidence="3" id="KW-1185">Reference proteome</keyword>
<proteinExistence type="predicted"/>
<evidence type="ECO:0000313" key="2">
    <source>
        <dbReference type="EMBL" id="MCP9271792.1"/>
    </source>
</evidence>
<dbReference type="RefSeq" id="WP_255058864.1">
    <property type="nucleotide sequence ID" value="NZ_JANDBD010000002.1"/>
</dbReference>
<sequence>MSTRPAPKVPGRVFITGANGFIARSLAARLRELGARVTGVDLTASPSDGVVVGSTVNPAPWAEQLTDVDVVVHTAAIVSNAAPLDTAWEVNVLGTQRVLRAAIAAGVTRFVHVSSIAAYGFDFADGVDETDPVRVSGYSYVDTKVNSEHVVLAADAAGEIATTIIRPGDVWGPASRPWTIIPLEMIAKGQMILPAHGRGVFSPAHVDNLVDGMVLAIASERAVGQIFNLTDGFGIPCSDYFGRLAAMAGGKVRTLPTPAALALTTSLGAVQRRLGMESELTPATIGMLTRRGTYSIEKARTVLGYQPIVSLDDGMTRVAQWARGQGLIG</sequence>
<dbReference type="Gene3D" id="3.40.50.720">
    <property type="entry name" value="NAD(P)-binding Rossmann-like Domain"/>
    <property type="match status" value="1"/>
</dbReference>
<dbReference type="InterPro" id="IPR001509">
    <property type="entry name" value="Epimerase_deHydtase"/>
</dbReference>
<dbReference type="Proteomes" id="UP001651690">
    <property type="component" value="Unassembled WGS sequence"/>
</dbReference>
<accession>A0ABT1LZ41</accession>
<name>A0ABT1LZ41_9MYCO</name>
<dbReference type="InterPro" id="IPR050177">
    <property type="entry name" value="Lipid_A_modif_metabolic_enz"/>
</dbReference>
<dbReference type="EMBL" id="JANDBD010000002">
    <property type="protein sequence ID" value="MCP9271792.1"/>
    <property type="molecule type" value="Genomic_DNA"/>
</dbReference>
<comment type="caution">
    <text evidence="2">The sequence shown here is derived from an EMBL/GenBank/DDBJ whole genome shotgun (WGS) entry which is preliminary data.</text>
</comment>